<organism evidence="2 3">
    <name type="scientific">Araneus ventricosus</name>
    <name type="common">Orbweaver spider</name>
    <name type="synonym">Epeira ventricosa</name>
    <dbReference type="NCBI Taxonomy" id="182803"/>
    <lineage>
        <taxon>Eukaryota</taxon>
        <taxon>Metazoa</taxon>
        <taxon>Ecdysozoa</taxon>
        <taxon>Arthropoda</taxon>
        <taxon>Chelicerata</taxon>
        <taxon>Arachnida</taxon>
        <taxon>Araneae</taxon>
        <taxon>Araneomorphae</taxon>
        <taxon>Entelegynae</taxon>
        <taxon>Araneoidea</taxon>
        <taxon>Araneidae</taxon>
        <taxon>Araneus</taxon>
    </lineage>
</organism>
<keyword evidence="3" id="KW-1185">Reference proteome</keyword>
<protein>
    <submittedName>
        <fullName evidence="2">Uncharacterized protein</fullName>
    </submittedName>
</protein>
<dbReference type="AlphaFoldDB" id="A0A4Y2LU01"/>
<accession>A0A4Y2LU01</accession>
<feature type="region of interest" description="Disordered" evidence="1">
    <location>
        <begin position="19"/>
        <end position="52"/>
    </location>
</feature>
<evidence type="ECO:0000313" key="3">
    <source>
        <dbReference type="Proteomes" id="UP000499080"/>
    </source>
</evidence>
<reference evidence="2 3" key="1">
    <citation type="journal article" date="2019" name="Sci. Rep.">
        <title>Orb-weaving spider Araneus ventricosus genome elucidates the spidroin gene catalogue.</title>
        <authorList>
            <person name="Kono N."/>
            <person name="Nakamura H."/>
            <person name="Ohtoshi R."/>
            <person name="Moran D.A.P."/>
            <person name="Shinohara A."/>
            <person name="Yoshida Y."/>
            <person name="Fujiwara M."/>
            <person name="Mori M."/>
            <person name="Tomita M."/>
            <person name="Arakawa K."/>
        </authorList>
    </citation>
    <scope>NUCLEOTIDE SEQUENCE [LARGE SCALE GENOMIC DNA]</scope>
</reference>
<comment type="caution">
    <text evidence="2">The sequence shown here is derived from an EMBL/GenBank/DDBJ whole genome shotgun (WGS) entry which is preliminary data.</text>
</comment>
<name>A0A4Y2LU01_ARAVE</name>
<dbReference type="EMBL" id="BGPR01120313">
    <property type="protein sequence ID" value="GBN18295.1"/>
    <property type="molecule type" value="Genomic_DNA"/>
</dbReference>
<evidence type="ECO:0000313" key="2">
    <source>
        <dbReference type="EMBL" id="GBN18295.1"/>
    </source>
</evidence>
<evidence type="ECO:0000256" key="1">
    <source>
        <dbReference type="SAM" id="MobiDB-lite"/>
    </source>
</evidence>
<dbReference type="Proteomes" id="UP000499080">
    <property type="component" value="Unassembled WGS sequence"/>
</dbReference>
<gene>
    <name evidence="2" type="ORF">AVEN_85081_1</name>
</gene>
<feature type="compositionally biased region" description="Low complexity" evidence="1">
    <location>
        <begin position="20"/>
        <end position="34"/>
    </location>
</feature>
<proteinExistence type="predicted"/>
<feature type="non-terminal residue" evidence="2">
    <location>
        <position position="1"/>
    </location>
</feature>
<sequence>ISKPVSVAATGMSSAMDIRSSYSSSCTPSGGSMSITDGASLPAKHTSLKERA</sequence>